<dbReference type="InterPro" id="IPR046684">
    <property type="entry name" value="DUF6554"/>
</dbReference>
<feature type="compositionally biased region" description="Acidic residues" evidence="1">
    <location>
        <begin position="131"/>
        <end position="142"/>
    </location>
</feature>
<dbReference type="RefSeq" id="WP_032514090.1">
    <property type="nucleotide sequence ID" value="NZ_JNAJ01000015.1"/>
</dbReference>
<name>A0A0A1ZNF7_PROMR</name>
<protein>
    <submittedName>
        <fullName evidence="2">Putative Bacterial type II secretion system pr</fullName>
    </submittedName>
</protein>
<feature type="compositionally biased region" description="Basic and acidic residues" evidence="1">
    <location>
        <begin position="110"/>
        <end position="130"/>
    </location>
</feature>
<gene>
    <name evidence="2" type="ORF">EU93_1270</name>
</gene>
<feature type="region of interest" description="Disordered" evidence="1">
    <location>
        <begin position="110"/>
        <end position="149"/>
    </location>
</feature>
<dbReference type="OrthoDB" id="558974at2"/>
<dbReference type="EMBL" id="JNAJ01000015">
    <property type="protein sequence ID" value="KGF91102.1"/>
    <property type="molecule type" value="Genomic_DNA"/>
</dbReference>
<evidence type="ECO:0000313" key="3">
    <source>
        <dbReference type="Proteomes" id="UP000030491"/>
    </source>
</evidence>
<reference evidence="3" key="1">
    <citation type="journal article" date="2014" name="Sci. Data">
        <title>Genomes of diverse isolates of the marine cyanobacterium Prochlorococcus.</title>
        <authorList>
            <person name="Biller S."/>
            <person name="Berube P."/>
            <person name="Thompson J."/>
            <person name="Kelly L."/>
            <person name="Roggensack S."/>
            <person name="Awad L."/>
            <person name="Roache-Johnson K."/>
            <person name="Ding H."/>
            <person name="Giovannoni S.J."/>
            <person name="Moore L.R."/>
            <person name="Chisholm S.W."/>
        </authorList>
    </citation>
    <scope>NUCLEOTIDE SEQUENCE [LARGE SCALE GENOMIC DNA]</scope>
</reference>
<organism evidence="2 3">
    <name type="scientific">Prochlorococcus marinus str. MIT 9116</name>
    <dbReference type="NCBI Taxonomy" id="167544"/>
    <lineage>
        <taxon>Bacteria</taxon>
        <taxon>Bacillati</taxon>
        <taxon>Cyanobacteriota</taxon>
        <taxon>Cyanophyceae</taxon>
        <taxon>Synechococcales</taxon>
        <taxon>Prochlorococcaceae</taxon>
        <taxon>Prochlorococcus</taxon>
    </lineage>
</organism>
<evidence type="ECO:0000256" key="1">
    <source>
        <dbReference type="SAM" id="MobiDB-lite"/>
    </source>
</evidence>
<proteinExistence type="predicted"/>
<dbReference type="AlphaFoldDB" id="A0A0A1ZNF7"/>
<dbReference type="Pfam" id="PF20191">
    <property type="entry name" value="DUF6554"/>
    <property type="match status" value="1"/>
</dbReference>
<evidence type="ECO:0000313" key="2">
    <source>
        <dbReference type="EMBL" id="KGF91102.1"/>
    </source>
</evidence>
<sequence length="149" mass="17470">MQRCKKKLIFLTLGIISPLSLQTYKVNAGSFGAEIFCTMRDGGNDHESSWDAAYTYIKKQKGGFFKVSPKQAAAQITESVIRDRETFSYCVQYLNKLHPNRKLIRELEQEEERKEKEAQEKAEKRKQLERELEEANEDFSEEVIDRYSY</sequence>
<comment type="caution">
    <text evidence="2">The sequence shown here is derived from an EMBL/GenBank/DDBJ whole genome shotgun (WGS) entry which is preliminary data.</text>
</comment>
<accession>A0A0A1ZNF7</accession>
<dbReference type="Proteomes" id="UP000030491">
    <property type="component" value="Unassembled WGS sequence"/>
</dbReference>